<organism evidence="2 3">
    <name type="scientific">Phialocephala subalpina</name>
    <dbReference type="NCBI Taxonomy" id="576137"/>
    <lineage>
        <taxon>Eukaryota</taxon>
        <taxon>Fungi</taxon>
        <taxon>Dikarya</taxon>
        <taxon>Ascomycota</taxon>
        <taxon>Pezizomycotina</taxon>
        <taxon>Leotiomycetes</taxon>
        <taxon>Helotiales</taxon>
        <taxon>Mollisiaceae</taxon>
        <taxon>Phialocephala</taxon>
        <taxon>Phialocephala fortinii species complex</taxon>
    </lineage>
</organism>
<feature type="region of interest" description="Disordered" evidence="1">
    <location>
        <begin position="1"/>
        <end position="484"/>
    </location>
</feature>
<evidence type="ECO:0000313" key="3">
    <source>
        <dbReference type="Proteomes" id="UP000184330"/>
    </source>
</evidence>
<feature type="compositionally biased region" description="Basic and acidic residues" evidence="1">
    <location>
        <begin position="334"/>
        <end position="343"/>
    </location>
</feature>
<reference evidence="2 3" key="1">
    <citation type="submission" date="2016-03" db="EMBL/GenBank/DDBJ databases">
        <authorList>
            <person name="Ploux O."/>
        </authorList>
    </citation>
    <scope>NUCLEOTIDE SEQUENCE [LARGE SCALE GENOMIC DNA]</scope>
    <source>
        <strain evidence="2 3">UAMH 11012</strain>
    </source>
</reference>
<dbReference type="OrthoDB" id="4160836at2759"/>
<evidence type="ECO:0000256" key="1">
    <source>
        <dbReference type="SAM" id="MobiDB-lite"/>
    </source>
</evidence>
<dbReference type="STRING" id="576137.A0A1L7X889"/>
<keyword evidence="3" id="KW-1185">Reference proteome</keyword>
<name>A0A1L7X889_9HELO</name>
<feature type="compositionally biased region" description="Polar residues" evidence="1">
    <location>
        <begin position="207"/>
        <end position="217"/>
    </location>
</feature>
<feature type="compositionally biased region" description="Basic residues" evidence="1">
    <location>
        <begin position="152"/>
        <end position="161"/>
    </location>
</feature>
<feature type="region of interest" description="Disordered" evidence="1">
    <location>
        <begin position="724"/>
        <end position="751"/>
    </location>
</feature>
<dbReference type="Proteomes" id="UP000184330">
    <property type="component" value="Unassembled WGS sequence"/>
</dbReference>
<gene>
    <name evidence="2" type="ORF">PAC_11113</name>
</gene>
<accession>A0A1L7X889</accession>
<feature type="compositionally biased region" description="Polar residues" evidence="1">
    <location>
        <begin position="113"/>
        <end position="123"/>
    </location>
</feature>
<dbReference type="AlphaFoldDB" id="A0A1L7X889"/>
<evidence type="ECO:0000313" key="2">
    <source>
        <dbReference type="EMBL" id="CZR61217.1"/>
    </source>
</evidence>
<protein>
    <submittedName>
        <fullName evidence="2">Uncharacterized protein</fullName>
    </submittedName>
</protein>
<sequence length="846" mass="93291">MADSPAKRRKTSPTTSIPIDAPATPSRIPAPIARQDGTKGSGRRPSFASPTKASLSRHNPQLLNRPSSSGSGSGRPGSRGRNLQDVFAKALGETQAASGQSAITGLEREESRSTSTTQENEPQATERFMTQPARATTPKRSMKPVGGGLSSKPRRMSRSPVKRVERTPTAYPNVDPTKDLPGDFNPFQKKGLRRSPVPRQAEIPVQQEIQLSQQENINPFRKTGLRRSPMSSQPVKQPEPERRRSPRLSEPRVHIEPLASISTTPTEPAPPRTSFAKVVPEEPHASPPRAGLAEVLHEEPTSHPRHGLVEITSVERASPPNDVRQPDDAPQVDDAGRLDDRAWPESLVQPDVGEVPEEPLISLGRPRPSKGQGMAELFTVNRPEPELPPTPTQRGIPDPVVTTPPAGIHDTPSKRARRRAAEKLKSSPLKPKDPAPQEEIVKETQPEQQEKPQKPKNEPVKRRKSARFLIPEDPHAEKKKARDDLLKELQQLQADVSLANQENERLRLRAESKKKGAATAPNQDEVLAMLARATAPERPAETKPKPTSIFKSIRSFLPFGPRRKPAPLPASEKPLPSHLPIALDDPLPYLQAFSTLTYASTITLLPPHPISSDNSPQEMERPLMQKHLISASHPSGLFATRFAMTVDTSALTIPSIDILRLDMNAEKELGTFIRARARDEGPLGRDITVICWAMSRWVEVSIKRAQFWCSVEQELGTPEARIKSLQRKKKRKRQAHVDDGGGGADGEDESEKINWTRKQLLPHFGRSSMELSNEAVELRFEWKIGFDWTGEVESSLGAAARVPKSWQQADERSSLTKVSGTFDKLHKEKGPLGAVRALVGLLMPAS</sequence>
<feature type="compositionally biased region" description="Basic residues" evidence="1">
    <location>
        <begin position="724"/>
        <end position="734"/>
    </location>
</feature>
<feature type="compositionally biased region" description="Basic and acidic residues" evidence="1">
    <location>
        <begin position="470"/>
        <end position="484"/>
    </location>
</feature>
<dbReference type="EMBL" id="FJOG01000017">
    <property type="protein sequence ID" value="CZR61217.1"/>
    <property type="molecule type" value="Genomic_DNA"/>
</dbReference>
<feature type="compositionally biased region" description="Basic and acidic residues" evidence="1">
    <location>
        <begin position="238"/>
        <end position="255"/>
    </location>
</feature>
<proteinExistence type="predicted"/>
<feature type="compositionally biased region" description="Basic and acidic residues" evidence="1">
    <location>
        <begin position="419"/>
        <end position="460"/>
    </location>
</feature>
<feature type="compositionally biased region" description="Polar residues" evidence="1">
    <location>
        <begin position="48"/>
        <end position="64"/>
    </location>
</feature>